<sequence>MVRRTTESEPMDPATFVAPPDDTGRGHFDWTDRHERVLGALTAAEEERGGEAPHLEQIARRAGLGEDETRRLLHDLVRVHRMAAELAGSDRPDLGPRYETTPRL</sequence>
<dbReference type="Proteomes" id="UP000308632">
    <property type="component" value="Unassembled WGS sequence"/>
</dbReference>
<comment type="caution">
    <text evidence="2">The sequence shown here is derived from an EMBL/GenBank/DDBJ whole genome shotgun (WGS) entry which is preliminary data.</text>
</comment>
<dbReference type="AlphaFoldDB" id="A0A4U5X404"/>
<accession>A0A4U5X404</accession>
<evidence type="ECO:0000313" key="2">
    <source>
        <dbReference type="EMBL" id="TKT09764.1"/>
    </source>
</evidence>
<evidence type="ECO:0000256" key="1">
    <source>
        <dbReference type="SAM" id="MobiDB-lite"/>
    </source>
</evidence>
<organism evidence="2 3">
    <name type="scientific">Streptomyces galbus</name>
    <dbReference type="NCBI Taxonomy" id="33898"/>
    <lineage>
        <taxon>Bacteria</taxon>
        <taxon>Bacillati</taxon>
        <taxon>Actinomycetota</taxon>
        <taxon>Actinomycetes</taxon>
        <taxon>Kitasatosporales</taxon>
        <taxon>Streptomycetaceae</taxon>
        <taxon>Streptomyces</taxon>
    </lineage>
</organism>
<name>A0A4U5X404_STRGB</name>
<evidence type="ECO:0008006" key="4">
    <source>
        <dbReference type="Google" id="ProtNLM"/>
    </source>
</evidence>
<reference evidence="2 3" key="1">
    <citation type="submission" date="2019-04" db="EMBL/GenBank/DDBJ databases">
        <title>Streptomyces lasaliensis sp.nov., an Actinomycete isolated from soil which produces the polyether antibiotic lasalocid.</title>
        <authorList>
            <person name="Erwin G."/>
            <person name="Haber C."/>
        </authorList>
    </citation>
    <scope>NUCLEOTIDE SEQUENCE [LARGE SCALE GENOMIC DNA]</scope>
    <source>
        <strain evidence="2 3">DSM 40089</strain>
    </source>
</reference>
<gene>
    <name evidence="2" type="ORF">E4U92_09280</name>
</gene>
<dbReference type="RefSeq" id="WP_137299820.1">
    <property type="nucleotide sequence ID" value="NZ_BMVD01000003.1"/>
</dbReference>
<evidence type="ECO:0000313" key="3">
    <source>
        <dbReference type="Proteomes" id="UP000308632"/>
    </source>
</evidence>
<proteinExistence type="predicted"/>
<feature type="region of interest" description="Disordered" evidence="1">
    <location>
        <begin position="1"/>
        <end position="28"/>
    </location>
</feature>
<dbReference type="EMBL" id="SZPR01000010">
    <property type="protein sequence ID" value="TKT09764.1"/>
    <property type="molecule type" value="Genomic_DNA"/>
</dbReference>
<protein>
    <recommendedName>
        <fullName evidence="4">MarR family transcriptional regulator</fullName>
    </recommendedName>
</protein>